<dbReference type="SUPFAM" id="SSF49373">
    <property type="entry name" value="Invasin/intimin cell-adhesion fragments"/>
    <property type="match status" value="1"/>
</dbReference>
<dbReference type="Pfam" id="PF02368">
    <property type="entry name" value="Big_2"/>
    <property type="match status" value="1"/>
</dbReference>
<evidence type="ECO:0000313" key="4">
    <source>
        <dbReference type="EMBL" id="DAG04466.1"/>
    </source>
</evidence>
<feature type="coiled-coil region" evidence="1">
    <location>
        <begin position="2001"/>
        <end position="2028"/>
    </location>
</feature>
<reference evidence="4" key="1">
    <citation type="journal article" date="2021" name="Proc. Natl. Acad. Sci. U.S.A.">
        <title>A Catalog of Tens of Thousands of Viruses from Human Metagenomes Reveals Hidden Associations with Chronic Diseases.</title>
        <authorList>
            <person name="Tisza M.J."/>
            <person name="Buck C.B."/>
        </authorList>
    </citation>
    <scope>NUCLEOTIDE SEQUENCE</scope>
    <source>
        <strain evidence="4">CtDXu9</strain>
    </source>
</reference>
<dbReference type="EMBL" id="BK016244">
    <property type="protein sequence ID" value="DAG04466.1"/>
    <property type="molecule type" value="Genomic_DNA"/>
</dbReference>
<dbReference type="InterPro" id="IPR008964">
    <property type="entry name" value="Invasin/intimin_cell_adhesion"/>
</dbReference>
<organism evidence="4">
    <name type="scientific">Siphoviridae sp. ctDXu9</name>
    <dbReference type="NCBI Taxonomy" id="2825387"/>
    <lineage>
        <taxon>Viruses</taxon>
        <taxon>Duplodnaviria</taxon>
        <taxon>Heunggongvirae</taxon>
        <taxon>Uroviricota</taxon>
        <taxon>Caudoviricetes</taxon>
    </lineage>
</organism>
<name>A0A8S5VCG0_9CAUD</name>
<feature type="domain" description="BIG2" evidence="3">
    <location>
        <begin position="2485"/>
        <end position="2525"/>
    </location>
</feature>
<sequence>MSLSKIGKLISAFSSFKNNPLDLTNMATALASVGNVDNAAKYLVKINKQNDNFLSENAMAVLLSKAYRSSGINQEMAMGSIHNALANSSKFSMGGMLGSLSAVGTGIATMFESIAPVIIPLIIAAVAAKAGKMAWDNFATNTAAKKKYQTSSKAYQEAASERDSVQSEYDSNKERIQELRAKANRTVDESKELSNLQSQNDLLNSQLSVKNQIADTAQKQAALDAKTALEKGSYRSGGLLNMDYDSDLEHASQLIKEIKEAQSEKAEIEANRSSYDDSYWSDYQKEERDIAKYDKDITNKKSDLSDLMTTISDTSQDFWDEQGNLVDKSTKDTADKVKKLANDYTSITGVSDIDSKMNNLFARSQFKDVKDQLLDIGKKQGSKGIETKIDEIDGLKFALDDAGISVDDFTSELMAMADPDAKNLEGIKENLKDIFGEIKDADGNSLYDFFKDKSNKDIEGYYDYFLNQGLNPQTSDYTWKKEDIENSYNDYLKSKETIEAESSTFSSKFKNSAEDTATDLDTVTDNFQTDMSNIKSSMDSIKSGTFQNSDITDLIQQFPELATETDNLQQGLQNLAFDKASNAIGKIRDSVKDVTDPKQLAAADKYVQSIMDTMDLSGFDMSNAKSAILGNLTKNLADKHMASVTTPNLVNQLMSEYGNDENAVQVIMKLSLDPSMANADLDTWKSKIEDTKVQIQLDTSAKNLDNLSKELTRLQTDASDQQTRLNNKSAYNMKATASDYTNLIKNGDKQIENLNNQIKEYQNNIDALKNSKGLSPLSDEDNEQIKQWQDQIQASQMSIENMKASQADWTKTAFNLPVTDMQNTVTTLTSAISEMQTKTGLTSDTMDSLRTQFSDLKDAHVDNVFDRTAKGLKINTERMKDYLEQQNEFMNSDFAQRIQDYQDQLSASNKDYTQQGLENLKNLQAQYFAQYQEAAKQFSDFQAMVNADNLSTEGNEYTTAKSYLDNAKDLYDKGLVGTPQFKAAAKYFSQNGFEDADNFIENYNKLKNYYTDDASGPKRFLSDLEAKGLATYKTLEDGNQQWMYSFTDTQEAADAMGMSLESFESMFGRLKDYGDTNNFVSSLEEGALKSEEIDDKLIDAQIKMGKLKASGANQSALDDQQAVIDNLIAQKTGITQAISDFKDGTVDRKIQDIKDAKGSIDELNQYIKDNGIDKDSDLGKKYIESIQEQAKKTGIKLTPEFEVDEAAYNEMIQSYEAKAKGSQIKHFQDVNEGIESGDTGDYTDSDVELVNKIKDAQEQKSETLQNVIDAVNSLDKDQWNEANQIELGNGAYESEDQGIRNVEDALQGLSDQFGLTKEQATALLPALEALGVVNIDPNVDMTGLDELDQATQDGMASLRQMQADGNIKLSFDVDSSTEGLSVDKLQSQIGELEHIKVNFDVDSSEYKAIQSMIDQREMQMHVQIAVDKTGDIDKLLSLNDEELAQKAELDVDVNTEDGKAKIDELRSSLESLSGDTPAISVKIDETQFQALTKEQQGQGTVTFKPEHSEVDAYLAEEKKSEGKVKWSNETGLVDVYAATEHYSHGTVHWGNDISAVQTSFTATGTVNWINSGGPSGGLSKTVACSTGTFKAESTGSAYNVLNITPAHASGTNVAIKQDQQALVNEVGVNGHAESIVRDGVWSLIPGGAHIENLKKGDIIFSTTQTDALLKHGAIQGHARAYASGTVTSPGIMKAYAAAGNTPGFHFQGGAATVKPAGSGNSGNSGNSGLQHAIEDNTDAVSNNSDDTSDAADEVSEALQNVIKKLNDNAMDWVEVAMDRLDRITSRYTDLAESDYSHYTKAQKYYNKALENTDKEIKAAKESISVYKRKSEEVANNGEVSKYLTPALKKKVQDGTINIETLDANQKAAVEAYKQWYDKYLDAVQKYRDKKTQELDLAKSKVDNVYDSYDLIISKRKAKEEYYAAKAENRIKSGKSQKVGSVYWKDLEKQVSYAQYQKDWMLKERDKVQQSMTDYLNVNGHNKKDKAYQEMKKNLTDLNTSIVEADTHIQEAKAALEETRENLKQWQIDRWERAGDKQDASLSYKKNADDINYQLSTNDYEERLKTYDKIIRADEEKRQLLAEEIAANQANGGAWSNEEMQKKIEEYDNLTASIIKSKEAMQQLAQEEIDFRFKPLDEAQNKLSNLVSELQTAQKLLGDTESFYNDDGAFSTNGLTNILLVQEQIDATKDKIANYREGLNKLDEMYKNGAIGPEYYKTKTDEMLKSLQQESATLADLKQNLLDMYTTQVTKENDLLQENIEKRKDALSAKEKYYDYDKTLKKKTKDINALKAQIAALEGTSNAASKARLEKLRAELADAEDDMADTMHQHEVDMKNTGYENFSDEANKALDNTLDAVKKNAAFQEAIIGSMLSNVKANYDSTYKHLGDVMDQYGMKVSQTYSQMITKAADFNTAAVNATKAWEGVTKIDTSKPYGGSVAGNNAFNNAMNNAGSSQTAGSTNIKPNTDYTLKLSDTDIYLTYSHIKKQLKATWSPKKPEHSDIEWKSSDESIAKVSSDGTVRGVSSGLNKNGLMARDESKTRKCIITAIGGGGLAKATCTVHVMPDSHYEKIKDYADKAGIKDTSGNNLRDAMEYAYKNGANHSNQSYTAVEGFKKAYLKDWTNSLSNRPDGATDVPAGVSPLIGYFNAKGKKVGPKEMQQLADILQINTPGVKNYDSWGSTLKNKILKAYKSYGFSKGGVVRKGIPASILDIIGGDALIPRGDSMLIGANPGETVLTKEFTDQLKPTVATLNEFNARMAKPITTILPSSSNDTSVNSECNITINVDKINSEQDIKKLAYQIGDIITERNKRDWKKVR</sequence>
<protein>
    <submittedName>
        <fullName evidence="4">Chromosome segregation ATPase</fullName>
    </submittedName>
</protein>
<dbReference type="InterPro" id="IPR003343">
    <property type="entry name" value="Big_2"/>
</dbReference>
<proteinExistence type="predicted"/>
<evidence type="ECO:0000256" key="2">
    <source>
        <dbReference type="SAM" id="MobiDB-lite"/>
    </source>
</evidence>
<evidence type="ECO:0000256" key="1">
    <source>
        <dbReference type="SAM" id="Coils"/>
    </source>
</evidence>
<keyword evidence="1" id="KW-0175">Coiled coil</keyword>
<feature type="region of interest" description="Disordered" evidence="2">
    <location>
        <begin position="1710"/>
        <end position="1731"/>
    </location>
</feature>
<dbReference type="Gene3D" id="2.60.40.1080">
    <property type="match status" value="1"/>
</dbReference>
<feature type="coiled-coil region" evidence="1">
    <location>
        <begin position="2279"/>
        <end position="2328"/>
    </location>
</feature>
<evidence type="ECO:0000259" key="3">
    <source>
        <dbReference type="Pfam" id="PF02368"/>
    </source>
</evidence>
<accession>A0A8S5VCG0</accession>
<feature type="coiled-coil region" evidence="1">
    <location>
        <begin position="697"/>
        <end position="805"/>
    </location>
</feature>
<feature type="coiled-coil region" evidence="1">
    <location>
        <begin position="251"/>
        <end position="303"/>
    </location>
</feature>
<feature type="coiled-coil region" evidence="1">
    <location>
        <begin position="2106"/>
        <end position="2155"/>
    </location>
</feature>
<feature type="compositionally biased region" description="Low complexity" evidence="2">
    <location>
        <begin position="1717"/>
        <end position="1728"/>
    </location>
</feature>
<feature type="coiled-coil region" evidence="1">
    <location>
        <begin position="162"/>
        <end position="196"/>
    </location>
</feature>